<reference evidence="2 3" key="1">
    <citation type="submission" date="2016-03" db="EMBL/GenBank/DDBJ databases">
        <title>Complete genome sequence of Pedobacter cryoconitis PAMC 27485.</title>
        <authorList>
            <person name="Lee J."/>
            <person name="Kim O.-S."/>
        </authorList>
    </citation>
    <scope>NUCLEOTIDE SEQUENCE [LARGE SCALE GENOMIC DNA]</scope>
    <source>
        <strain evidence="2 3">PAMC 27485</strain>
    </source>
</reference>
<protein>
    <recommendedName>
        <fullName evidence="1">T6SS Phospholipase effector Tle1-like catalytic domain-containing protein</fullName>
    </recommendedName>
</protein>
<gene>
    <name evidence="2" type="ORF">AY601_4760</name>
</gene>
<dbReference type="Pfam" id="PF09994">
    <property type="entry name" value="T6SS_Tle1-like_cat"/>
    <property type="match status" value="1"/>
</dbReference>
<dbReference type="RefSeq" id="WP_068405993.1">
    <property type="nucleotide sequence ID" value="NZ_CP014504.1"/>
</dbReference>
<dbReference type="EMBL" id="CP014504">
    <property type="protein sequence ID" value="AMQ01588.1"/>
    <property type="molecule type" value="Genomic_DNA"/>
</dbReference>
<sequence length="500" mass="55953">MGNGNITKIANGHMQEVAKQEHTSFAKTIQSNAAQKVRENSKDGIVYGEPKQMKYTTVDGIDILAGVFFDGTLNNMTNTKNHDTGKNKGSYGNDLSNVARLLAYYKESDKVIKTYTEGMGTTNLDSDDTTGSGFGAGKTGIPKKVLKGCQQLADRVVAKATKKKVNTLTIDVFGFSRGAAAARNFIYEVTHAEYTSYQAGTGVRYDMHRQETTLEKLPKGGELGKLLLAKGVKVTNIIIRFVGLFDTVSSFNKSGFVISPDFSNDVEELHLDRLFKAQKVIHFTAENEHRKYFALTRIQSAGNKGIEKELPGVHSDIGGSYPDETEYVDEILNGGSDVLEKEKSRLIAEGWYSEGQLELHSVMRKLSGTRVLKKNYSYIPLHFMSEFGLKEPVPLPFDQAGVEGEYKLTYTILHRVKKKLHGYVFGKELPYKFIYYKQLMANYNAKKISAFDYNKAVAEQKDLRVLRNNFLHWSADYDGIGDPFQPNIENGVRKRIPYEG</sequence>
<dbReference type="PANTHER" id="PTHR33840">
    <property type="match status" value="1"/>
</dbReference>
<dbReference type="PATRIC" id="fig|188932.3.peg.4936"/>
<organism evidence="2 3">
    <name type="scientific">Pedobacter cryoconitis</name>
    <dbReference type="NCBI Taxonomy" id="188932"/>
    <lineage>
        <taxon>Bacteria</taxon>
        <taxon>Pseudomonadati</taxon>
        <taxon>Bacteroidota</taxon>
        <taxon>Sphingobacteriia</taxon>
        <taxon>Sphingobacteriales</taxon>
        <taxon>Sphingobacteriaceae</taxon>
        <taxon>Pedobacter</taxon>
    </lineage>
</organism>
<name>A0A127VJZ7_9SPHI</name>
<dbReference type="Proteomes" id="UP000071561">
    <property type="component" value="Chromosome"/>
</dbReference>
<accession>A0A127VJZ7</accession>
<dbReference type="OrthoDB" id="4378831at2"/>
<dbReference type="KEGG" id="pcm:AY601_4760"/>
<evidence type="ECO:0000313" key="3">
    <source>
        <dbReference type="Proteomes" id="UP000071561"/>
    </source>
</evidence>
<evidence type="ECO:0000313" key="2">
    <source>
        <dbReference type="EMBL" id="AMQ01588.1"/>
    </source>
</evidence>
<dbReference type="AlphaFoldDB" id="A0A127VJZ7"/>
<feature type="domain" description="T6SS Phospholipase effector Tle1-like catalytic" evidence="1">
    <location>
        <begin position="67"/>
        <end position="325"/>
    </location>
</feature>
<keyword evidence="3" id="KW-1185">Reference proteome</keyword>
<dbReference type="InterPro" id="IPR018712">
    <property type="entry name" value="Tle1-like_cat"/>
</dbReference>
<dbReference type="PANTHER" id="PTHR33840:SF1">
    <property type="entry name" value="TLE1 PHOSPHOLIPASE DOMAIN-CONTAINING PROTEIN"/>
    <property type="match status" value="1"/>
</dbReference>
<proteinExistence type="predicted"/>
<evidence type="ECO:0000259" key="1">
    <source>
        <dbReference type="Pfam" id="PF09994"/>
    </source>
</evidence>